<gene>
    <name evidence="6" type="primary">Cni-rde-4</name>
    <name evidence="6" type="synonym">Cnig_chr_III.g10541</name>
    <name evidence="6" type="ORF">B9Z55_010541</name>
</gene>
<dbReference type="EMBL" id="PDUG01000003">
    <property type="protein sequence ID" value="PIC38566.1"/>
    <property type="molecule type" value="Genomic_DNA"/>
</dbReference>
<feature type="domain" description="DRBM" evidence="5">
    <location>
        <begin position="175"/>
        <end position="240"/>
    </location>
</feature>
<keyword evidence="3" id="KW-0175">Coiled coil</keyword>
<dbReference type="GO" id="GO:0030422">
    <property type="term" value="P:siRNA processing"/>
    <property type="evidence" value="ECO:0007669"/>
    <property type="project" value="TreeGrafter"/>
</dbReference>
<dbReference type="GO" id="GO:0016442">
    <property type="term" value="C:RISC complex"/>
    <property type="evidence" value="ECO:0007669"/>
    <property type="project" value="TreeGrafter"/>
</dbReference>
<dbReference type="PANTHER" id="PTHR46205">
    <property type="entry name" value="LOQUACIOUS, ISOFORM B"/>
    <property type="match status" value="1"/>
</dbReference>
<dbReference type="CDD" id="cd00048">
    <property type="entry name" value="DSRM_SF"/>
    <property type="match status" value="2"/>
</dbReference>
<evidence type="ECO:0000256" key="2">
    <source>
        <dbReference type="PROSITE-ProRule" id="PRU00266"/>
    </source>
</evidence>
<evidence type="ECO:0000313" key="7">
    <source>
        <dbReference type="Proteomes" id="UP000230233"/>
    </source>
</evidence>
<dbReference type="Pfam" id="PF00035">
    <property type="entry name" value="dsrm"/>
    <property type="match status" value="2"/>
</dbReference>
<dbReference type="InterPro" id="IPR051247">
    <property type="entry name" value="RLC_Component"/>
</dbReference>
<evidence type="ECO:0000256" key="3">
    <source>
        <dbReference type="SAM" id="Coils"/>
    </source>
</evidence>
<dbReference type="GO" id="GO:0005634">
    <property type="term" value="C:nucleus"/>
    <property type="evidence" value="ECO:0007669"/>
    <property type="project" value="TreeGrafter"/>
</dbReference>
<dbReference type="GO" id="GO:0070578">
    <property type="term" value="C:RISC-loading complex"/>
    <property type="evidence" value="ECO:0007669"/>
    <property type="project" value="TreeGrafter"/>
</dbReference>
<dbReference type="PROSITE" id="PS50137">
    <property type="entry name" value="DS_RBD"/>
    <property type="match status" value="2"/>
</dbReference>
<evidence type="ECO:0000259" key="5">
    <source>
        <dbReference type="PROSITE" id="PS50137"/>
    </source>
</evidence>
<dbReference type="SMART" id="SM00358">
    <property type="entry name" value="DSRM"/>
    <property type="match status" value="2"/>
</dbReference>
<dbReference type="GO" id="GO:0003725">
    <property type="term" value="F:double-stranded RNA binding"/>
    <property type="evidence" value="ECO:0007669"/>
    <property type="project" value="TreeGrafter"/>
</dbReference>
<feature type="compositionally biased region" description="Basic and acidic residues" evidence="4">
    <location>
        <begin position="344"/>
        <end position="353"/>
    </location>
</feature>
<name>A0A2G5UH48_9PELO</name>
<evidence type="ECO:0000313" key="6">
    <source>
        <dbReference type="EMBL" id="PIC38566.1"/>
    </source>
</evidence>
<sequence length="390" mass="43511">MSGFSFESVFCGSDAPFRPSMTERPSSPVCKLAKSKAELEMFMRKTPLMVLEEGAKGSYQQTPSWACAEIPNTAGLEFEMTLNLRGKTVKARGNSKKIAKQKAALDYLHQMANEGKSAEFSIPGETAEEAHANLNTIAERPVEEPKRAAAAVSVKDVDKSIPTARSFPENVPEKNYVGALQEKCQKHKLEAPAYEDSKIEATSEFMVTCTMGNQQTRGIKPKIKLAKNLAAWLMLKTLEEGVEAVREFDLTEQFDELEEEEDRATALKAAFEAKDKKSTLIDLLSDKARFADYRMEFMYPSVSTHGVYQVLLNVFISRPVSPDDDLQIGAEHTQTEEIMKATAEKEREQKRNMPDVTQKTFSGHGPSEEAAQQCACKSALIHYYTFDFTN</sequence>
<dbReference type="GO" id="GO:0035197">
    <property type="term" value="F:siRNA binding"/>
    <property type="evidence" value="ECO:0007669"/>
    <property type="project" value="TreeGrafter"/>
</dbReference>
<dbReference type="AlphaFoldDB" id="A0A2G5UH48"/>
<comment type="caution">
    <text evidence="6">The sequence shown here is derived from an EMBL/GenBank/DDBJ whole genome shotgun (WGS) entry which is preliminary data.</text>
</comment>
<accession>A0A2G5UH48</accession>
<dbReference type="GO" id="GO:0070920">
    <property type="term" value="P:regulation of regulatory ncRNA processing"/>
    <property type="evidence" value="ECO:0007669"/>
    <property type="project" value="TreeGrafter"/>
</dbReference>
<dbReference type="InterPro" id="IPR014720">
    <property type="entry name" value="dsRBD_dom"/>
</dbReference>
<dbReference type="Gene3D" id="3.30.160.20">
    <property type="match status" value="2"/>
</dbReference>
<dbReference type="Proteomes" id="UP000230233">
    <property type="component" value="Chromosome III"/>
</dbReference>
<dbReference type="PANTHER" id="PTHR46205:SF3">
    <property type="entry name" value="LOQUACIOUS, ISOFORM B"/>
    <property type="match status" value="1"/>
</dbReference>
<keyword evidence="1 2" id="KW-0694">RNA-binding</keyword>
<keyword evidence="7" id="KW-1185">Reference proteome</keyword>
<dbReference type="OrthoDB" id="10056847at2759"/>
<proteinExistence type="predicted"/>
<dbReference type="GO" id="GO:0005737">
    <property type="term" value="C:cytoplasm"/>
    <property type="evidence" value="ECO:0007669"/>
    <property type="project" value="TreeGrafter"/>
</dbReference>
<feature type="domain" description="DRBM" evidence="5">
    <location>
        <begin position="77"/>
        <end position="113"/>
    </location>
</feature>
<dbReference type="STRING" id="1611254.A0A2G5UH48"/>
<reference evidence="7" key="1">
    <citation type="submission" date="2017-10" db="EMBL/GenBank/DDBJ databases">
        <title>Rapid genome shrinkage in a self-fertile nematode reveals novel sperm competition proteins.</title>
        <authorList>
            <person name="Yin D."/>
            <person name="Schwarz E.M."/>
            <person name="Thomas C.G."/>
            <person name="Felde R.L."/>
            <person name="Korf I.F."/>
            <person name="Cutter A.D."/>
            <person name="Schartner C.M."/>
            <person name="Ralston E.J."/>
            <person name="Meyer B.J."/>
            <person name="Haag E.S."/>
        </authorList>
    </citation>
    <scope>NUCLEOTIDE SEQUENCE [LARGE SCALE GENOMIC DNA]</scope>
    <source>
        <strain evidence="7">JU1422</strain>
    </source>
</reference>
<evidence type="ECO:0000256" key="1">
    <source>
        <dbReference type="ARBA" id="ARBA00022884"/>
    </source>
</evidence>
<organism evidence="6 7">
    <name type="scientific">Caenorhabditis nigoni</name>
    <dbReference type="NCBI Taxonomy" id="1611254"/>
    <lineage>
        <taxon>Eukaryota</taxon>
        <taxon>Metazoa</taxon>
        <taxon>Ecdysozoa</taxon>
        <taxon>Nematoda</taxon>
        <taxon>Chromadorea</taxon>
        <taxon>Rhabditida</taxon>
        <taxon>Rhabditina</taxon>
        <taxon>Rhabditomorpha</taxon>
        <taxon>Rhabditoidea</taxon>
        <taxon>Rhabditidae</taxon>
        <taxon>Peloderinae</taxon>
        <taxon>Caenorhabditis</taxon>
    </lineage>
</organism>
<dbReference type="SUPFAM" id="SSF54768">
    <property type="entry name" value="dsRNA-binding domain-like"/>
    <property type="match status" value="2"/>
</dbReference>
<feature type="coiled-coil region" evidence="3">
    <location>
        <begin position="250"/>
        <end position="277"/>
    </location>
</feature>
<feature type="region of interest" description="Disordered" evidence="4">
    <location>
        <begin position="344"/>
        <end position="365"/>
    </location>
</feature>
<evidence type="ECO:0000256" key="4">
    <source>
        <dbReference type="SAM" id="MobiDB-lite"/>
    </source>
</evidence>
<protein>
    <recommendedName>
        <fullName evidence="5">DRBM domain-containing protein</fullName>
    </recommendedName>
</protein>